<reference evidence="3 4" key="1">
    <citation type="journal article" date="2014" name="Nat. Commun.">
        <title>Physiological and genomic features of highly alkaliphilic hydrogen-utilizing Betaproteobacteria from a continental serpentinizing site.</title>
        <authorList>
            <person name="Suzuki S."/>
            <person name="Kuenen J.G."/>
            <person name="Schipper K."/>
            <person name="van der Velde S."/>
            <person name="Ishii S."/>
            <person name="Wu A."/>
            <person name="Sorokin D.Y."/>
            <person name="Tenney A."/>
            <person name="Meng X.Y."/>
            <person name="Morrill P.L."/>
            <person name="Kamagata Y."/>
            <person name="Muyzer G."/>
            <person name="Nealson K.H."/>
        </authorList>
    </citation>
    <scope>NUCLEOTIDE SEQUENCE [LARGE SCALE GENOMIC DNA]</scope>
    <source>
        <strain evidence="3 4">A1</strain>
    </source>
</reference>
<dbReference type="PIRSF" id="PIRSF029218">
    <property type="entry name" value="ParE"/>
    <property type="match status" value="1"/>
</dbReference>
<evidence type="ECO:0000256" key="1">
    <source>
        <dbReference type="ARBA" id="ARBA00022649"/>
    </source>
</evidence>
<organism evidence="3 4">
    <name type="scientific">Serpentinimonas raichei</name>
    <dbReference type="NCBI Taxonomy" id="1458425"/>
    <lineage>
        <taxon>Bacteria</taxon>
        <taxon>Pseudomonadati</taxon>
        <taxon>Pseudomonadota</taxon>
        <taxon>Betaproteobacteria</taxon>
        <taxon>Burkholderiales</taxon>
        <taxon>Comamonadaceae</taxon>
        <taxon>Serpentinimonas</taxon>
    </lineage>
</organism>
<keyword evidence="1" id="KW-1277">Toxin-antitoxin system</keyword>
<dbReference type="STRING" id="1458425.SRAA_1103"/>
<evidence type="ECO:0000313" key="4">
    <source>
        <dbReference type="Proteomes" id="UP000067461"/>
    </source>
</evidence>
<evidence type="ECO:0000256" key="2">
    <source>
        <dbReference type="PIRNR" id="PIRNR029218"/>
    </source>
</evidence>
<dbReference type="OrthoDB" id="276174at2"/>
<sequence>MGKPYRLSPLAEADLEEIWLYTLKHWSMKQADTYHHNLVAAFEGLAAGTKQGRPADVLPEFMKYLCGSHVVYFLDCSDHLDVIRVLHQRQDAEMHL</sequence>
<proteinExistence type="inferred from homology"/>
<dbReference type="Pfam" id="PF05016">
    <property type="entry name" value="ParE_toxin"/>
    <property type="match status" value="1"/>
</dbReference>
<dbReference type="InterPro" id="IPR035093">
    <property type="entry name" value="RelE/ParE_toxin_dom_sf"/>
</dbReference>
<dbReference type="HOGENOM" id="CLU_147162_3_3_4"/>
<dbReference type="Proteomes" id="UP000067461">
    <property type="component" value="Chromosome"/>
</dbReference>
<dbReference type="InterPro" id="IPR007712">
    <property type="entry name" value="RelE/ParE_toxin"/>
</dbReference>
<dbReference type="AlphaFoldDB" id="A0A060NI66"/>
<accession>A0A060NI66</accession>
<dbReference type="KEGG" id="cbaa:SRAA_1103"/>
<dbReference type="RefSeq" id="WP_045531380.1">
    <property type="nucleotide sequence ID" value="NZ_AP014568.1"/>
</dbReference>
<evidence type="ECO:0000313" key="3">
    <source>
        <dbReference type="EMBL" id="BAO80957.1"/>
    </source>
</evidence>
<name>A0A060NI66_9BURK</name>
<protein>
    <recommendedName>
        <fullName evidence="2">Toxin</fullName>
    </recommendedName>
</protein>
<comment type="similarity">
    <text evidence="2">Belongs to the RelE toxin family.</text>
</comment>
<dbReference type="EMBL" id="AP014568">
    <property type="protein sequence ID" value="BAO80957.1"/>
    <property type="molecule type" value="Genomic_DNA"/>
</dbReference>
<dbReference type="Gene3D" id="3.30.2310.20">
    <property type="entry name" value="RelE-like"/>
    <property type="match status" value="1"/>
</dbReference>
<gene>
    <name evidence="3" type="ORF">SRAA_1103</name>
</gene>
<dbReference type="InterPro" id="IPR028344">
    <property type="entry name" value="ParE1/4"/>
</dbReference>
<keyword evidence="4" id="KW-1185">Reference proteome</keyword>